<dbReference type="EMBL" id="FMYE01000018">
    <property type="protein sequence ID" value="SDB77184.1"/>
    <property type="molecule type" value="Genomic_DNA"/>
</dbReference>
<reference evidence="3 4" key="1">
    <citation type="submission" date="2016-10" db="EMBL/GenBank/DDBJ databases">
        <authorList>
            <person name="de Groot N.N."/>
        </authorList>
    </citation>
    <scope>NUCLEOTIDE SEQUENCE [LARGE SCALE GENOMIC DNA]</scope>
    <source>
        <strain evidence="3 4">NLAE-zl-C500</strain>
    </source>
</reference>
<name>A0A1G6G5D5_BACOV</name>
<dbReference type="Pfam" id="PF20441">
    <property type="entry name" value="TerL_nuclease"/>
    <property type="match status" value="1"/>
</dbReference>
<dbReference type="Gene3D" id="3.40.50.300">
    <property type="entry name" value="P-loop containing nucleotide triphosphate hydrolases"/>
    <property type="match status" value="1"/>
</dbReference>
<feature type="domain" description="Terminase large subunit-like ATPase" evidence="1">
    <location>
        <begin position="73"/>
        <end position="244"/>
    </location>
</feature>
<dbReference type="Pfam" id="PF03354">
    <property type="entry name" value="TerL_ATPase"/>
    <property type="match status" value="1"/>
</dbReference>
<evidence type="ECO:0000259" key="2">
    <source>
        <dbReference type="Pfam" id="PF20441"/>
    </source>
</evidence>
<sequence length="539" mass="61678">MQTKTYYKYAQDVIGGKVVSGKFIQLAAERFFSMMEDDQYEFKEEKADEVIEFFSILQHFTGRHAGKSFILQPWQQFVIAAIYGFYIKETGERLVKYVYIEIARKNGKTAFAAGLSLYHLIADGEMDAEVDLAANSKEQAKIAFKFCSQFAKGIDPKGKDLVSYRDKVKFEKMLSLLQVFAADDSKLDGFNASMYLIDEYHAAKNTGLKDVLQSSQGMRDNPMAVIITTAGFDKLGPCYQYREMCTEVLSGLKENDALFAGIFSPDEGDDWKDPETWQKSNPNLGVTVKPQYLQTQVQSAVNAPSEEVGIKTKNFNIWCDSETVWIPDHYILQASANLDFEQFRDMECYAGIDLSSTSDLTCADFMFPTKDKYYFKTLYYLPEAALQEKRFKDLYGEWRRQGLITITPGNVTDYDYILNDLMRIREIIFIQKIAYDSWNSTQFVISAEEKGLPMEPFSQALGNFNRPTKEMERLILSGKAVIDNNVINRHCFRNVVMARDRNGNTKPSKQFEEKKIDGVIAKLEALGIYLVSPRYGEFY</sequence>
<dbReference type="InterPro" id="IPR027417">
    <property type="entry name" value="P-loop_NTPase"/>
</dbReference>
<dbReference type="RefSeq" id="WP_074558119.1">
    <property type="nucleotide sequence ID" value="NZ_FMYE01000018.1"/>
</dbReference>
<organism evidence="3 4">
    <name type="scientific">Bacteroides ovatus</name>
    <dbReference type="NCBI Taxonomy" id="28116"/>
    <lineage>
        <taxon>Bacteria</taxon>
        <taxon>Pseudomonadati</taxon>
        <taxon>Bacteroidota</taxon>
        <taxon>Bacteroidia</taxon>
        <taxon>Bacteroidales</taxon>
        <taxon>Bacteroidaceae</taxon>
        <taxon>Bacteroides</taxon>
    </lineage>
</organism>
<evidence type="ECO:0000313" key="3">
    <source>
        <dbReference type="EMBL" id="SDB77184.1"/>
    </source>
</evidence>
<evidence type="ECO:0000259" key="1">
    <source>
        <dbReference type="Pfam" id="PF03354"/>
    </source>
</evidence>
<feature type="domain" description="Terminase large subunit-like endonuclease" evidence="2">
    <location>
        <begin position="255"/>
        <end position="527"/>
    </location>
</feature>
<dbReference type="AlphaFoldDB" id="A0A1G6G5D5"/>
<dbReference type="InterPro" id="IPR005021">
    <property type="entry name" value="Terminase_largesu-like"/>
</dbReference>
<evidence type="ECO:0000313" key="4">
    <source>
        <dbReference type="Proteomes" id="UP000183670"/>
    </source>
</evidence>
<dbReference type="PANTHER" id="PTHR41287:SF1">
    <property type="entry name" value="PROTEIN YMFN"/>
    <property type="match status" value="1"/>
</dbReference>
<dbReference type="GO" id="GO:0004519">
    <property type="term" value="F:endonuclease activity"/>
    <property type="evidence" value="ECO:0007669"/>
    <property type="project" value="InterPro"/>
</dbReference>
<accession>A0A1G6G5D5</accession>
<proteinExistence type="predicted"/>
<dbReference type="Proteomes" id="UP000183670">
    <property type="component" value="Unassembled WGS sequence"/>
</dbReference>
<dbReference type="InterPro" id="IPR046461">
    <property type="entry name" value="TerL_ATPase"/>
</dbReference>
<dbReference type="PANTHER" id="PTHR41287">
    <property type="match status" value="1"/>
</dbReference>
<dbReference type="InterPro" id="IPR046462">
    <property type="entry name" value="TerL_nuclease"/>
</dbReference>
<protein>
    <submittedName>
        <fullName evidence="3">Phage terminase-like protein, large subunit, contains N-terminal HTH domain</fullName>
    </submittedName>
</protein>
<gene>
    <name evidence="3" type="ORF">SAMN05192581_101851</name>
</gene>